<sequence length="462" mass="51847">MDFKPRFLAILLIFLCPANVESFHLTCSLRNDISSSKTDWLSLNSVPPRRAYEGLPSTPGWKGGQLDRLTDWAVNDEANRPVICEYEPEGTYLWSKWKGTVLQLIYPAVIFNTFVGILVAYSAREFADSTWPLFAIPPQDDYLIQQLHGFNLIWSYQVTLTTFILTFFTSEAYKHWKDVYFATRRIQGRINDICMLVTIGATTPNEEDKNELVKKCTRLIKLSHTFFWASTPTSSNGVVDGGWENDEDIHSDIEIGPILLSNEGLQGLVDVGELTTEEVDSLLSSGLPPSQYTYVLLEWVGLLIMDGLERNVLQNGNSGLEENILRQMSALRAEYFSIGDYAAGRMSLAYVQLVQVLVDSLVFLAPVCLYSDVGSLSVPLVGLLTLFFKGLLELSKSFLDPFGNEGFKSQNIRVDVLVSELNFGAQSRWTSAADSYATLKKKEQQRLRGEELPISSYVDSNS</sequence>
<dbReference type="EMBL" id="CAKOGP040002247">
    <property type="protein sequence ID" value="CAJ1966016.1"/>
    <property type="molecule type" value="Genomic_DNA"/>
</dbReference>
<dbReference type="GO" id="GO:0005254">
    <property type="term" value="F:chloride channel activity"/>
    <property type="evidence" value="ECO:0007669"/>
    <property type="project" value="InterPro"/>
</dbReference>
<accession>A0AAD2G883</accession>
<reference evidence="2" key="1">
    <citation type="submission" date="2023-08" db="EMBL/GenBank/DDBJ databases">
        <authorList>
            <person name="Audoor S."/>
            <person name="Bilcke G."/>
        </authorList>
    </citation>
    <scope>NUCLEOTIDE SEQUENCE</scope>
</reference>
<feature type="chain" id="PRO_5042196676" evidence="1">
    <location>
        <begin position="23"/>
        <end position="462"/>
    </location>
</feature>
<dbReference type="Proteomes" id="UP001295423">
    <property type="component" value="Unassembled WGS sequence"/>
</dbReference>
<proteinExistence type="predicted"/>
<protein>
    <submittedName>
        <fullName evidence="2">Uncharacterized protein</fullName>
    </submittedName>
</protein>
<evidence type="ECO:0000313" key="3">
    <source>
        <dbReference type="Proteomes" id="UP001295423"/>
    </source>
</evidence>
<keyword evidence="1" id="KW-0732">Signal</keyword>
<gene>
    <name evidence="2" type="ORF">CYCCA115_LOCUS21600</name>
</gene>
<dbReference type="AlphaFoldDB" id="A0AAD2G883"/>
<comment type="caution">
    <text evidence="2">The sequence shown here is derived from an EMBL/GenBank/DDBJ whole genome shotgun (WGS) entry which is preliminary data.</text>
</comment>
<organism evidence="2 3">
    <name type="scientific">Cylindrotheca closterium</name>
    <dbReference type="NCBI Taxonomy" id="2856"/>
    <lineage>
        <taxon>Eukaryota</taxon>
        <taxon>Sar</taxon>
        <taxon>Stramenopiles</taxon>
        <taxon>Ochrophyta</taxon>
        <taxon>Bacillariophyta</taxon>
        <taxon>Bacillariophyceae</taxon>
        <taxon>Bacillariophycidae</taxon>
        <taxon>Bacillariales</taxon>
        <taxon>Bacillariaceae</taxon>
        <taxon>Cylindrotheca</taxon>
    </lineage>
</organism>
<keyword evidence="3" id="KW-1185">Reference proteome</keyword>
<evidence type="ECO:0000313" key="2">
    <source>
        <dbReference type="EMBL" id="CAJ1966016.1"/>
    </source>
</evidence>
<feature type="signal peptide" evidence="1">
    <location>
        <begin position="1"/>
        <end position="22"/>
    </location>
</feature>
<evidence type="ECO:0000256" key="1">
    <source>
        <dbReference type="SAM" id="SignalP"/>
    </source>
</evidence>
<name>A0AAD2G883_9STRA</name>